<evidence type="ECO:0000256" key="1">
    <source>
        <dbReference type="SAM" id="SignalP"/>
    </source>
</evidence>
<evidence type="ECO:0000313" key="3">
    <source>
        <dbReference type="Proteomes" id="UP000299102"/>
    </source>
</evidence>
<accession>A0A4C1UQ85</accession>
<dbReference type="Proteomes" id="UP000299102">
    <property type="component" value="Unassembled WGS sequence"/>
</dbReference>
<keyword evidence="3" id="KW-1185">Reference proteome</keyword>
<evidence type="ECO:0000313" key="2">
    <source>
        <dbReference type="EMBL" id="GBP28004.1"/>
    </source>
</evidence>
<sequence length="96" mass="11389">MERFHWSPTPKWWFWVTMLTISDHALLMTRRDLYTVSFWPTAQSDDDDLESDDFSVIVETGDMREFFSESLTANRDAERNPAQRLLLVNMRSPSRS</sequence>
<keyword evidence="1" id="KW-0732">Signal</keyword>
<gene>
    <name evidence="2" type="ORF">EVAR_83635_1</name>
</gene>
<proteinExistence type="predicted"/>
<feature type="signal peptide" evidence="1">
    <location>
        <begin position="1"/>
        <end position="25"/>
    </location>
</feature>
<dbReference type="EMBL" id="BGZK01000201">
    <property type="protein sequence ID" value="GBP28004.1"/>
    <property type="molecule type" value="Genomic_DNA"/>
</dbReference>
<comment type="caution">
    <text evidence="2">The sequence shown here is derived from an EMBL/GenBank/DDBJ whole genome shotgun (WGS) entry which is preliminary data.</text>
</comment>
<reference evidence="2 3" key="1">
    <citation type="journal article" date="2019" name="Commun. Biol.">
        <title>The bagworm genome reveals a unique fibroin gene that provides high tensile strength.</title>
        <authorList>
            <person name="Kono N."/>
            <person name="Nakamura H."/>
            <person name="Ohtoshi R."/>
            <person name="Tomita M."/>
            <person name="Numata K."/>
            <person name="Arakawa K."/>
        </authorList>
    </citation>
    <scope>NUCLEOTIDE SEQUENCE [LARGE SCALE GENOMIC DNA]</scope>
</reference>
<protein>
    <submittedName>
        <fullName evidence="2">Uncharacterized protein</fullName>
    </submittedName>
</protein>
<dbReference type="AlphaFoldDB" id="A0A4C1UQ85"/>
<name>A0A4C1UQ85_EUMVA</name>
<organism evidence="2 3">
    <name type="scientific">Eumeta variegata</name>
    <name type="common">Bagworm moth</name>
    <name type="synonym">Eumeta japonica</name>
    <dbReference type="NCBI Taxonomy" id="151549"/>
    <lineage>
        <taxon>Eukaryota</taxon>
        <taxon>Metazoa</taxon>
        <taxon>Ecdysozoa</taxon>
        <taxon>Arthropoda</taxon>
        <taxon>Hexapoda</taxon>
        <taxon>Insecta</taxon>
        <taxon>Pterygota</taxon>
        <taxon>Neoptera</taxon>
        <taxon>Endopterygota</taxon>
        <taxon>Lepidoptera</taxon>
        <taxon>Glossata</taxon>
        <taxon>Ditrysia</taxon>
        <taxon>Tineoidea</taxon>
        <taxon>Psychidae</taxon>
        <taxon>Oiketicinae</taxon>
        <taxon>Eumeta</taxon>
    </lineage>
</organism>
<feature type="chain" id="PRO_5020035120" evidence="1">
    <location>
        <begin position="26"/>
        <end position="96"/>
    </location>
</feature>